<keyword evidence="3 9" id="KW-0055">Arginine biosynthesis</keyword>
<feature type="site" description="Cleavage; by autolysis" evidence="9">
    <location>
        <begin position="190"/>
        <end position="191"/>
    </location>
</feature>
<dbReference type="NCBIfam" id="TIGR00120">
    <property type="entry name" value="ArgJ"/>
    <property type="match status" value="1"/>
</dbReference>
<feature type="binding site" evidence="9">
    <location>
        <position position="154"/>
    </location>
    <ligand>
        <name>substrate</name>
    </ligand>
</feature>
<reference evidence="10 11" key="1">
    <citation type="submission" date="2011-11" db="EMBL/GenBank/DDBJ databases">
        <title>Complete sequence of Spirochaeta sp. grapes.</title>
        <authorList>
            <consortium name="US DOE Joint Genome Institute"/>
            <person name="Lucas S."/>
            <person name="Han J."/>
            <person name="Lapidus A."/>
            <person name="Cheng J.-F."/>
            <person name="Goodwin L."/>
            <person name="Pitluck S."/>
            <person name="Peters L."/>
            <person name="Ovchinnikova G."/>
            <person name="Munk A.C."/>
            <person name="Detter J.C."/>
            <person name="Han C."/>
            <person name="Tapia R."/>
            <person name="Land M."/>
            <person name="Hauser L."/>
            <person name="Kyrpides N."/>
            <person name="Ivanova N."/>
            <person name="Pagani I."/>
            <person name="Ritalahtilisa K."/>
            <person name="Loeffler F."/>
            <person name="Woyke T."/>
        </authorList>
    </citation>
    <scope>NUCLEOTIDE SEQUENCE [LARGE SCALE GENOMIC DNA]</scope>
    <source>
        <strain evidence="11">ATCC BAA-1885 / DSM 22778 / Grapes</strain>
    </source>
</reference>
<evidence type="ECO:0000256" key="9">
    <source>
        <dbReference type="HAMAP-Rule" id="MF_01106"/>
    </source>
</evidence>
<comment type="function">
    <text evidence="9">Catalyzes two activities which are involved in the cyclic version of arginine biosynthesis: the synthesis of N-acetylglutamate from glutamate and acetyl-CoA as the acetyl donor, and of ornithine by transacetylation between N(2)-acetylornithine and glutamate.</text>
</comment>
<dbReference type="InterPro" id="IPR002813">
    <property type="entry name" value="Arg_biosynth_ArgJ"/>
</dbReference>
<dbReference type="MEROPS" id="T05.002"/>
<dbReference type="EC" id="2.3.1.1" evidence="9"/>
<feature type="binding site" evidence="9">
    <location>
        <position position="277"/>
    </location>
    <ligand>
        <name>substrate</name>
    </ligand>
</feature>
<organism evidence="10 11">
    <name type="scientific">Sphaerochaeta pleomorpha (strain ATCC BAA-1885 / DSM 22778 / Grapes)</name>
    <dbReference type="NCBI Taxonomy" id="158190"/>
    <lineage>
        <taxon>Bacteria</taxon>
        <taxon>Pseudomonadati</taxon>
        <taxon>Spirochaetota</taxon>
        <taxon>Spirochaetia</taxon>
        <taxon>Spirochaetales</taxon>
        <taxon>Sphaerochaetaceae</taxon>
        <taxon>Sphaerochaeta</taxon>
    </lineage>
</organism>
<evidence type="ECO:0000313" key="10">
    <source>
        <dbReference type="EMBL" id="AEV29584.1"/>
    </source>
</evidence>
<keyword evidence="7 9" id="KW-0012">Acyltransferase</keyword>
<dbReference type="HOGENOM" id="CLU_027172_1_0_12"/>
<dbReference type="Proteomes" id="UP000005632">
    <property type="component" value="Chromosome"/>
</dbReference>
<keyword evidence="4 9" id="KW-0028">Amino-acid biosynthesis</keyword>
<comment type="catalytic activity">
    <reaction evidence="9">
        <text>L-glutamate + acetyl-CoA = N-acetyl-L-glutamate + CoA + H(+)</text>
        <dbReference type="Rhea" id="RHEA:24292"/>
        <dbReference type="ChEBI" id="CHEBI:15378"/>
        <dbReference type="ChEBI" id="CHEBI:29985"/>
        <dbReference type="ChEBI" id="CHEBI:44337"/>
        <dbReference type="ChEBI" id="CHEBI:57287"/>
        <dbReference type="ChEBI" id="CHEBI:57288"/>
        <dbReference type="EC" id="2.3.1.1"/>
    </reaction>
</comment>
<evidence type="ECO:0000256" key="5">
    <source>
        <dbReference type="ARBA" id="ARBA00022679"/>
    </source>
</evidence>
<dbReference type="CDD" id="cd02152">
    <property type="entry name" value="OAT"/>
    <property type="match status" value="1"/>
</dbReference>
<accession>G8QXM1</accession>
<keyword evidence="5 9" id="KW-0808">Transferase</keyword>
<feature type="binding site" evidence="9">
    <location>
        <position position="403"/>
    </location>
    <ligand>
        <name>substrate</name>
    </ligand>
</feature>
<dbReference type="FunFam" id="3.10.20.340:FF:000001">
    <property type="entry name" value="Arginine biosynthesis bifunctional protein ArgJ, chloroplastic"/>
    <property type="match status" value="1"/>
</dbReference>
<dbReference type="KEGG" id="sgp:SpiGrapes_1788"/>
<dbReference type="InterPro" id="IPR042195">
    <property type="entry name" value="ArgJ_beta_C"/>
</dbReference>
<dbReference type="GO" id="GO:0006592">
    <property type="term" value="P:ornithine biosynthetic process"/>
    <property type="evidence" value="ECO:0007669"/>
    <property type="project" value="TreeGrafter"/>
</dbReference>
<evidence type="ECO:0000256" key="4">
    <source>
        <dbReference type="ARBA" id="ARBA00022605"/>
    </source>
</evidence>
<evidence type="ECO:0000256" key="3">
    <source>
        <dbReference type="ARBA" id="ARBA00022571"/>
    </source>
</evidence>
<feature type="chain" id="PRO_5023323654" description="Arginine biosynthesis bifunctional protein ArgJ alpha chain" evidence="9">
    <location>
        <begin position="1"/>
        <end position="190"/>
    </location>
</feature>
<dbReference type="GO" id="GO:0004358">
    <property type="term" value="F:L-glutamate N-acetyltransferase activity, acting on acetyl-L-ornithine as donor"/>
    <property type="evidence" value="ECO:0007669"/>
    <property type="project" value="UniProtKB-UniRule"/>
</dbReference>
<comment type="pathway">
    <text evidence="9">Amino-acid biosynthesis; L-arginine biosynthesis; N(2)-acetyl-L-ornithine from L-glutamate: step 1/4.</text>
</comment>
<feature type="site" description="Involved in the stabilization of negative charge on the oxyanion by the formation of the oxyanion hole" evidence="9">
    <location>
        <position position="116"/>
    </location>
</feature>
<feature type="chain" id="PRO_5023323653" description="Arginine biosynthesis bifunctional protein ArgJ beta chain" evidence="9">
    <location>
        <begin position="191"/>
        <end position="408"/>
    </location>
</feature>
<dbReference type="GO" id="GO:0005737">
    <property type="term" value="C:cytoplasm"/>
    <property type="evidence" value="ECO:0007669"/>
    <property type="project" value="UniProtKB-SubCell"/>
</dbReference>
<proteinExistence type="inferred from homology"/>
<dbReference type="UniPathway" id="UPA00068">
    <property type="reaction ID" value="UER00106"/>
</dbReference>
<feature type="active site" description="Nucleophile" evidence="9">
    <location>
        <position position="191"/>
    </location>
</feature>
<sequence length="408" mass="42711">MHTIEGGVTAAKGFLASGIASGIKKRKKDLALVVSLQECTFAGSFTTNLVKAAPVLWDQKLVAESKTVKGIVINSGNANACTGKQGMEDTKTMASLTALALGKSFGSESILVCSTGVIGVPLPMDTVTKGIGLCAKELKEGKEAASLAAEAICTTDTFSKEIAVEVAIGDTMVHIGGMAKGSGMIHPNMATMLSFITTDAVIEKSVLQQLLGNTVVDSYNMISVDGDTSTNDTVLVLANGMSQCPSLVPGGPYWDDFTQAFDYVHTYLAKAIVRDGEGAGKFIEVQVNGARDKKTAQTLARSVVKSNLVKAAFFGSDANWGRILCAMGYSGASFDPACVTLSFASAKGSLVVVKEGQPIVFDEKLAKTILLEKEVQVFANVGEGSGSGTAWGCDLSYEYVRINGDYRS</sequence>
<evidence type="ECO:0000256" key="7">
    <source>
        <dbReference type="ARBA" id="ARBA00023315"/>
    </source>
</evidence>
<dbReference type="SUPFAM" id="SSF56266">
    <property type="entry name" value="DmpA/ArgJ-like"/>
    <property type="match status" value="1"/>
</dbReference>
<dbReference type="STRING" id="158190.SpiGrapes_1788"/>
<feature type="binding site" evidence="9">
    <location>
        <position position="191"/>
    </location>
    <ligand>
        <name>substrate</name>
    </ligand>
</feature>
<dbReference type="InterPro" id="IPR016117">
    <property type="entry name" value="ArgJ-like_dom_sf"/>
</dbReference>
<dbReference type="GO" id="GO:0004042">
    <property type="term" value="F:L-glutamate N-acetyltransferase activity"/>
    <property type="evidence" value="ECO:0007669"/>
    <property type="project" value="UniProtKB-UniRule"/>
</dbReference>
<comment type="catalytic activity">
    <reaction evidence="8 9">
        <text>N(2)-acetyl-L-ornithine + L-glutamate = N-acetyl-L-glutamate + L-ornithine</text>
        <dbReference type="Rhea" id="RHEA:15349"/>
        <dbReference type="ChEBI" id="CHEBI:29985"/>
        <dbReference type="ChEBI" id="CHEBI:44337"/>
        <dbReference type="ChEBI" id="CHEBI:46911"/>
        <dbReference type="ChEBI" id="CHEBI:57805"/>
        <dbReference type="EC" id="2.3.1.35"/>
    </reaction>
</comment>
<feature type="binding site" evidence="9">
    <location>
        <position position="180"/>
    </location>
    <ligand>
        <name>substrate</name>
    </ligand>
</feature>
<dbReference type="eggNOG" id="COG1364">
    <property type="taxonomic scope" value="Bacteria"/>
</dbReference>
<comment type="subunit">
    <text evidence="2 9">Heterotetramer of two alpha and two beta chains.</text>
</comment>
<dbReference type="AlphaFoldDB" id="G8QXM1"/>
<protein>
    <recommendedName>
        <fullName evidence="9">Arginine biosynthesis bifunctional protein ArgJ</fullName>
    </recommendedName>
    <domain>
        <recommendedName>
            <fullName evidence="9">Glutamate N-acetyltransferase</fullName>
            <ecNumber evidence="9">2.3.1.35</ecNumber>
        </recommendedName>
        <alternativeName>
            <fullName evidence="9">Ornithine acetyltransferase</fullName>
            <shortName evidence="9">OATase</shortName>
        </alternativeName>
        <alternativeName>
            <fullName evidence="9">Ornithine transacetylase</fullName>
        </alternativeName>
    </domain>
    <domain>
        <recommendedName>
            <fullName evidence="9">Amino-acid acetyltransferase</fullName>
            <ecNumber evidence="9">2.3.1.1</ecNumber>
        </recommendedName>
        <alternativeName>
            <fullName evidence="9">N-acetylglutamate synthase</fullName>
            <shortName evidence="9">AGSase</shortName>
        </alternativeName>
    </domain>
    <component>
        <recommendedName>
            <fullName evidence="9">Arginine biosynthesis bifunctional protein ArgJ alpha chain</fullName>
        </recommendedName>
    </component>
    <component>
        <recommendedName>
            <fullName evidence="9">Arginine biosynthesis bifunctional protein ArgJ beta chain</fullName>
        </recommendedName>
    </component>
</protein>
<dbReference type="GO" id="GO:0006526">
    <property type="term" value="P:L-arginine biosynthetic process"/>
    <property type="evidence" value="ECO:0007669"/>
    <property type="project" value="UniProtKB-UniRule"/>
</dbReference>
<keyword evidence="9" id="KW-0963">Cytoplasm</keyword>
<comment type="subcellular location">
    <subcellularLocation>
        <location evidence="9">Cytoplasm</location>
    </subcellularLocation>
</comment>
<evidence type="ECO:0000256" key="6">
    <source>
        <dbReference type="ARBA" id="ARBA00022813"/>
    </source>
</evidence>
<dbReference type="Gene3D" id="3.10.20.340">
    <property type="entry name" value="ArgJ beta chain, C-terminal domain"/>
    <property type="match status" value="1"/>
</dbReference>
<dbReference type="OrthoDB" id="9804242at2"/>
<dbReference type="EC" id="2.3.1.35" evidence="9"/>
<dbReference type="PANTHER" id="PTHR23100:SF0">
    <property type="entry name" value="ARGININE BIOSYNTHESIS BIFUNCTIONAL PROTEIN ARGJ, MITOCHONDRIAL"/>
    <property type="match status" value="1"/>
</dbReference>
<comment type="similarity">
    <text evidence="1 9">Belongs to the ArgJ family.</text>
</comment>
<dbReference type="EMBL" id="CP003155">
    <property type="protein sequence ID" value="AEV29584.1"/>
    <property type="molecule type" value="Genomic_DNA"/>
</dbReference>
<keyword evidence="9" id="KW-0511">Multifunctional enzyme</keyword>
<evidence type="ECO:0000313" key="11">
    <source>
        <dbReference type="Proteomes" id="UP000005632"/>
    </source>
</evidence>
<dbReference type="HAMAP" id="MF_01106">
    <property type="entry name" value="ArgJ"/>
    <property type="match status" value="1"/>
</dbReference>
<gene>
    <name evidence="9" type="primary">argJ</name>
    <name evidence="10" type="ordered locus">SpiGrapes_1788</name>
</gene>
<evidence type="ECO:0000256" key="2">
    <source>
        <dbReference type="ARBA" id="ARBA00011475"/>
    </source>
</evidence>
<dbReference type="Gene3D" id="3.60.70.12">
    <property type="entry name" value="L-amino peptidase D-ALA esterase/amidase"/>
    <property type="match status" value="1"/>
</dbReference>
<dbReference type="RefSeq" id="WP_014270427.1">
    <property type="nucleotide sequence ID" value="NC_016633.1"/>
</dbReference>
<keyword evidence="11" id="KW-1185">Reference proteome</keyword>
<feature type="site" description="Involved in the stabilization of negative charge on the oxyanion by the formation of the oxyanion hole" evidence="9">
    <location>
        <position position="115"/>
    </location>
</feature>
<evidence type="ECO:0000256" key="8">
    <source>
        <dbReference type="ARBA" id="ARBA00049439"/>
    </source>
</evidence>
<dbReference type="FunFam" id="3.60.70.12:FF:000001">
    <property type="entry name" value="Arginine biosynthesis bifunctional protein ArgJ, chloroplastic"/>
    <property type="match status" value="1"/>
</dbReference>
<feature type="binding site" evidence="9">
    <location>
        <position position="408"/>
    </location>
    <ligand>
        <name>substrate</name>
    </ligand>
</feature>
<keyword evidence="6 9" id="KW-0068">Autocatalytic cleavage</keyword>
<evidence type="ECO:0000256" key="1">
    <source>
        <dbReference type="ARBA" id="ARBA00006774"/>
    </source>
</evidence>
<comment type="pathway">
    <text evidence="9">Amino-acid biosynthesis; L-arginine biosynthesis; L-ornithine and N-acetyl-L-glutamate from L-glutamate and N(2)-acetyl-L-ornithine (cyclic): step 1/1.</text>
</comment>
<name>G8QXM1_SPHPG</name>
<dbReference type="PANTHER" id="PTHR23100">
    <property type="entry name" value="ARGININE BIOSYNTHESIS BIFUNCTIONAL PROTEIN ARGJ"/>
    <property type="match status" value="1"/>
</dbReference>
<dbReference type="NCBIfam" id="NF003802">
    <property type="entry name" value="PRK05388.1"/>
    <property type="match status" value="1"/>
</dbReference>
<dbReference type="Pfam" id="PF01960">
    <property type="entry name" value="ArgJ"/>
    <property type="match status" value="1"/>
</dbReference>